<dbReference type="EMBL" id="LSSK01000705">
    <property type="protein sequence ID" value="OMH82268.1"/>
    <property type="molecule type" value="Genomic_DNA"/>
</dbReference>
<dbReference type="Proteomes" id="UP000188320">
    <property type="component" value="Unassembled WGS sequence"/>
</dbReference>
<comment type="caution">
    <text evidence="1">The sequence shown here is derived from an EMBL/GenBank/DDBJ whole genome shotgun (WGS) entry which is preliminary data.</text>
</comment>
<evidence type="ECO:0000313" key="1">
    <source>
        <dbReference type="EMBL" id="OMH82268.1"/>
    </source>
</evidence>
<organism evidence="1 2">
    <name type="scientific">Zancudomyces culisetae</name>
    <name type="common">Gut fungus</name>
    <name type="synonym">Smittium culisetae</name>
    <dbReference type="NCBI Taxonomy" id="1213189"/>
    <lineage>
        <taxon>Eukaryota</taxon>
        <taxon>Fungi</taxon>
        <taxon>Fungi incertae sedis</taxon>
        <taxon>Zoopagomycota</taxon>
        <taxon>Kickxellomycotina</taxon>
        <taxon>Harpellomycetes</taxon>
        <taxon>Harpellales</taxon>
        <taxon>Legeriomycetaceae</taxon>
        <taxon>Zancudomyces</taxon>
    </lineage>
</organism>
<protein>
    <submittedName>
        <fullName evidence="1">Uncharacterized protein</fullName>
    </submittedName>
</protein>
<name>A0A1R1PMT6_ZANCU</name>
<reference evidence="2" key="1">
    <citation type="submission" date="2017-01" db="EMBL/GenBank/DDBJ databases">
        <authorList>
            <person name="Wang Y."/>
            <person name="White M."/>
            <person name="Kvist S."/>
            <person name="Moncalvo J.-M."/>
        </authorList>
    </citation>
    <scope>NUCLEOTIDE SEQUENCE [LARGE SCALE GENOMIC DNA]</scope>
    <source>
        <strain evidence="2">COL-18-3</strain>
    </source>
</reference>
<evidence type="ECO:0000313" key="2">
    <source>
        <dbReference type="Proteomes" id="UP000188320"/>
    </source>
</evidence>
<proteinExistence type="predicted"/>
<accession>A0A1R1PMT6</accession>
<keyword evidence="2" id="KW-1185">Reference proteome</keyword>
<dbReference type="AlphaFoldDB" id="A0A1R1PMT6"/>
<gene>
    <name evidence="1" type="ORF">AX774_g4267</name>
</gene>
<sequence>MCPLSIHAADATIAFNHPSAICLIESVLIQFIPSSPLPWWPSFCSHLGILHTIVVACINSINHSDGCDNVGRGWYGRAVTLPTPLVPSLSSSLRVSLEVNPVWL</sequence>